<keyword evidence="2" id="KW-1185">Reference proteome</keyword>
<dbReference type="EMBL" id="CASHTH010003705">
    <property type="protein sequence ID" value="CAI8048120.1"/>
    <property type="molecule type" value="Genomic_DNA"/>
</dbReference>
<dbReference type="AlphaFoldDB" id="A0AA35TGZ4"/>
<accession>A0AA35TGZ4</accession>
<protein>
    <submittedName>
        <fullName evidence="1">Uncharacterized protein</fullName>
    </submittedName>
</protein>
<dbReference type="SUPFAM" id="SSF69322">
    <property type="entry name" value="Tricorn protease domain 2"/>
    <property type="match status" value="1"/>
</dbReference>
<evidence type="ECO:0000313" key="2">
    <source>
        <dbReference type="Proteomes" id="UP001174909"/>
    </source>
</evidence>
<name>A0AA35TGZ4_GEOBA</name>
<reference evidence="1" key="1">
    <citation type="submission" date="2023-03" db="EMBL/GenBank/DDBJ databases">
        <authorList>
            <person name="Steffen K."/>
            <person name="Cardenas P."/>
        </authorList>
    </citation>
    <scope>NUCLEOTIDE SEQUENCE</scope>
</reference>
<evidence type="ECO:0000313" key="1">
    <source>
        <dbReference type="EMBL" id="CAI8048120.1"/>
    </source>
</evidence>
<dbReference type="Proteomes" id="UP001174909">
    <property type="component" value="Unassembled WGS sequence"/>
</dbReference>
<sequence>MSTQAQEIKNMKLIAHVELNGHNNIGEGVDLHQTASGRRILYLAHESAPKDFTSVDVSDLANPRVAAQTDLDYSHLRSNSLSIVGDTMLVAYQSREHGQPGTGMGVFDISNPDAPTRIAFYDAQGAGSRGCHCLWWVDGNYAHLATCTPDSRPTDPKDDQFYVILDVSDPANPSEAGRWWLPGTQEGDDAPPPARHPQFDVGHSVHNTNVYPNRPDRAYCGWKDSGVITLDISDVSRPSPVAQLNYAPPFPGFTHTVLPLFSRDLLVVTQEATMLGGADYPKLVWLMDNRLESNTVIISTLPMQDTDDFFNRPGRYGAHNIHENRPGELSLRSDTLVYATFFNGGIRVFDTTNPFQPQEVAYFVPQIPEGADANGINDVHVDENGIVYVVDRLRGGLYILELNI</sequence>
<comment type="caution">
    <text evidence="1">The sequence shown here is derived from an EMBL/GenBank/DDBJ whole genome shotgun (WGS) entry which is preliminary data.</text>
</comment>
<organism evidence="1 2">
    <name type="scientific">Geodia barretti</name>
    <name type="common">Barrett's horny sponge</name>
    <dbReference type="NCBI Taxonomy" id="519541"/>
    <lineage>
        <taxon>Eukaryota</taxon>
        <taxon>Metazoa</taxon>
        <taxon>Porifera</taxon>
        <taxon>Demospongiae</taxon>
        <taxon>Heteroscleromorpha</taxon>
        <taxon>Tetractinellida</taxon>
        <taxon>Astrophorina</taxon>
        <taxon>Geodiidae</taxon>
        <taxon>Geodia</taxon>
    </lineage>
</organism>
<gene>
    <name evidence="1" type="ORF">GBAR_LOCUS26578</name>
</gene>
<dbReference type="Pfam" id="PF08309">
    <property type="entry name" value="LVIVD"/>
    <property type="match status" value="1"/>
</dbReference>
<dbReference type="SUPFAM" id="SSF63829">
    <property type="entry name" value="Calcium-dependent phosphotriesterase"/>
    <property type="match status" value="1"/>
</dbReference>
<proteinExistence type="predicted"/>
<dbReference type="InterPro" id="IPR013211">
    <property type="entry name" value="LVIVD"/>
</dbReference>